<name>A0ABQ3FSC7_9RHOB</name>
<dbReference type="InterPro" id="IPR050808">
    <property type="entry name" value="Phage_Integrase"/>
</dbReference>
<dbReference type="PANTHER" id="PTHR30629:SF9">
    <property type="entry name" value="PROTEIN INTB-RELATED"/>
    <property type="match status" value="1"/>
</dbReference>
<dbReference type="Pfam" id="PF13356">
    <property type="entry name" value="Arm-DNA-bind_3"/>
    <property type="match status" value="1"/>
</dbReference>
<evidence type="ECO:0000256" key="1">
    <source>
        <dbReference type="ARBA" id="ARBA00008857"/>
    </source>
</evidence>
<dbReference type="Gene3D" id="3.30.160.390">
    <property type="entry name" value="Integrase, DNA-binding domain"/>
    <property type="match status" value="1"/>
</dbReference>
<keyword evidence="2" id="KW-0229">DNA integration</keyword>
<dbReference type="InterPro" id="IPR038488">
    <property type="entry name" value="Integrase_DNA-bd_sf"/>
</dbReference>
<protein>
    <recommendedName>
        <fullName evidence="3">Integrase DNA-binding domain-containing protein</fullName>
    </recommendedName>
</protein>
<sequence length="85" mass="9201">MRYRFEGKEKMLSFGAYPDVKLADARALRDKAKRALAEGRDPGANAKAALTGPCRGYVRSRGAGMDQGSVGNVVARPQRPHLVTL</sequence>
<organism evidence="4 5">
    <name type="scientific">Gemmobacter nanjingensis</name>
    <dbReference type="NCBI Taxonomy" id="488454"/>
    <lineage>
        <taxon>Bacteria</taxon>
        <taxon>Pseudomonadati</taxon>
        <taxon>Pseudomonadota</taxon>
        <taxon>Alphaproteobacteria</taxon>
        <taxon>Rhodobacterales</taxon>
        <taxon>Paracoccaceae</taxon>
        <taxon>Gemmobacter</taxon>
    </lineage>
</organism>
<proteinExistence type="inferred from homology"/>
<evidence type="ECO:0000313" key="5">
    <source>
        <dbReference type="Proteomes" id="UP000658305"/>
    </source>
</evidence>
<dbReference type="PANTHER" id="PTHR30629">
    <property type="entry name" value="PROPHAGE INTEGRASE"/>
    <property type="match status" value="1"/>
</dbReference>
<evidence type="ECO:0000313" key="4">
    <source>
        <dbReference type="EMBL" id="GHC38559.1"/>
    </source>
</evidence>
<evidence type="ECO:0000256" key="2">
    <source>
        <dbReference type="ARBA" id="ARBA00022908"/>
    </source>
</evidence>
<evidence type="ECO:0000259" key="3">
    <source>
        <dbReference type="Pfam" id="PF13356"/>
    </source>
</evidence>
<dbReference type="Proteomes" id="UP000658305">
    <property type="component" value="Unassembled WGS sequence"/>
</dbReference>
<keyword evidence="5" id="KW-1185">Reference proteome</keyword>
<comment type="caution">
    <text evidence="4">The sequence shown here is derived from an EMBL/GenBank/DDBJ whole genome shotgun (WGS) entry which is preliminary data.</text>
</comment>
<accession>A0ABQ3FSC7</accession>
<comment type="similarity">
    <text evidence="1">Belongs to the 'phage' integrase family.</text>
</comment>
<feature type="domain" description="Integrase DNA-binding" evidence="3">
    <location>
        <begin position="1"/>
        <end position="48"/>
    </location>
</feature>
<reference evidence="5" key="1">
    <citation type="journal article" date="2019" name="Int. J. Syst. Evol. Microbiol.">
        <title>The Global Catalogue of Microorganisms (GCM) 10K type strain sequencing project: providing services to taxonomists for standard genome sequencing and annotation.</title>
        <authorList>
            <consortium name="The Broad Institute Genomics Platform"/>
            <consortium name="The Broad Institute Genome Sequencing Center for Infectious Disease"/>
            <person name="Wu L."/>
            <person name="Ma J."/>
        </authorList>
    </citation>
    <scope>NUCLEOTIDE SEQUENCE [LARGE SCALE GENOMIC DNA]</scope>
    <source>
        <strain evidence="5">KCTC 23298</strain>
    </source>
</reference>
<dbReference type="InterPro" id="IPR025166">
    <property type="entry name" value="Integrase_DNA_bind_dom"/>
</dbReference>
<gene>
    <name evidence="4" type="ORF">GCM10007291_45210</name>
</gene>
<dbReference type="EMBL" id="BMYI01000025">
    <property type="protein sequence ID" value="GHC38559.1"/>
    <property type="molecule type" value="Genomic_DNA"/>
</dbReference>